<dbReference type="EMBL" id="LNYY01000019">
    <property type="protein sequence ID" value="KTD69280.1"/>
    <property type="molecule type" value="Genomic_DNA"/>
</dbReference>
<organism evidence="2 3">
    <name type="scientific">Legionella steelei</name>
    <dbReference type="NCBI Taxonomy" id="947033"/>
    <lineage>
        <taxon>Bacteria</taxon>
        <taxon>Pseudomonadati</taxon>
        <taxon>Pseudomonadota</taxon>
        <taxon>Gammaproteobacteria</taxon>
        <taxon>Legionellales</taxon>
        <taxon>Legionellaceae</taxon>
        <taxon>Legionella</taxon>
    </lineage>
</organism>
<dbReference type="Gene3D" id="3.90.1140.10">
    <property type="entry name" value="Cyclic phosphodiesterase"/>
    <property type="match status" value="1"/>
</dbReference>
<name>A0A0W0ZJV8_9GAMM</name>
<dbReference type="OrthoDB" id="9885084at2"/>
<dbReference type="RefSeq" id="WP_058511230.1">
    <property type="nucleotide sequence ID" value="NZ_LNYY01000019.1"/>
</dbReference>
<protein>
    <submittedName>
        <fullName evidence="2">Uncharacterized protein</fullName>
    </submittedName>
</protein>
<keyword evidence="3" id="KW-1185">Reference proteome</keyword>
<evidence type="ECO:0000256" key="1">
    <source>
        <dbReference type="SAM" id="SignalP"/>
    </source>
</evidence>
<dbReference type="AlphaFoldDB" id="A0A0W0ZJV8"/>
<dbReference type="Proteomes" id="UP000054926">
    <property type="component" value="Unassembled WGS sequence"/>
</dbReference>
<dbReference type="PROSITE" id="PS51257">
    <property type="entry name" value="PROKAR_LIPOPROTEIN"/>
    <property type="match status" value="1"/>
</dbReference>
<dbReference type="PATRIC" id="fig|947033.5.peg.2586"/>
<proteinExistence type="predicted"/>
<keyword evidence="1" id="KW-0732">Signal</keyword>
<feature type="signal peptide" evidence="1">
    <location>
        <begin position="1"/>
        <end position="19"/>
    </location>
</feature>
<reference evidence="2 3" key="1">
    <citation type="submission" date="2015-11" db="EMBL/GenBank/DDBJ databases">
        <title>Genomic analysis of 38 Legionella species identifies large and diverse effector repertoires.</title>
        <authorList>
            <person name="Burstein D."/>
            <person name="Amaro F."/>
            <person name="Zusman T."/>
            <person name="Lifshitz Z."/>
            <person name="Cohen O."/>
            <person name="Gilbert J.A."/>
            <person name="Pupko T."/>
            <person name="Shuman H.A."/>
            <person name="Segal G."/>
        </authorList>
    </citation>
    <scope>NUCLEOTIDE SEQUENCE [LARGE SCALE GENOMIC DNA]</scope>
    <source>
        <strain evidence="2 3">IMVS3376</strain>
    </source>
</reference>
<accession>A0A0W0ZJV8</accession>
<feature type="chain" id="PRO_5006918760" evidence="1">
    <location>
        <begin position="20"/>
        <end position="212"/>
    </location>
</feature>
<comment type="caution">
    <text evidence="2">The sequence shown here is derived from an EMBL/GenBank/DDBJ whole genome shotgun (WGS) entry which is preliminary data.</text>
</comment>
<gene>
    <name evidence="2" type="ORF">Lste_2438</name>
</gene>
<sequence>MKKLISICFLVLFSCQVFASDANDLVLIYRVSEKDKNQIYTKFVENTIVARKTNNKPRNYHVTVGWIRQVGKAKELRNFMKKELKNKEQFIFYFDPAGLLHVAPNCPEPSNPKNPLNIKCNRNAVVLFPAKDSLETLRMINRELNEALDRYNEEHGTKYKMDTDLLPKYFAPHITLANTSQINKKDRNKAVSEVNNKMKDNNNFISVILNKK</sequence>
<evidence type="ECO:0000313" key="2">
    <source>
        <dbReference type="EMBL" id="KTD69280.1"/>
    </source>
</evidence>
<evidence type="ECO:0000313" key="3">
    <source>
        <dbReference type="Proteomes" id="UP000054926"/>
    </source>
</evidence>